<evidence type="ECO:0000256" key="1">
    <source>
        <dbReference type="SAM" id="MobiDB-lite"/>
    </source>
</evidence>
<protein>
    <submittedName>
        <fullName evidence="2">Uncharacterized protein</fullName>
    </submittedName>
</protein>
<feature type="compositionally biased region" description="Basic residues" evidence="1">
    <location>
        <begin position="110"/>
        <end position="121"/>
    </location>
</feature>
<proteinExistence type="predicted"/>
<dbReference type="AlphaFoldDB" id="A0A5E4PM70"/>
<accession>A0A5E4PM70</accession>
<dbReference type="EMBL" id="FZQP02000075">
    <property type="protein sequence ID" value="VVC87108.1"/>
    <property type="molecule type" value="Genomic_DNA"/>
</dbReference>
<name>A0A5E4PM70_9NEOP</name>
<sequence>MKTGEISANGFRVTGLWPLNKNIFTAVDYLAAQQDAVKDGCTVNVTSMASGHQPEIPSMASLRTPDNCMPLTEAVTPTQDTNIEPVPSTSGLSRSDLGLVSPYDISPVPNKKRKPSNRGRKASVAAVITSTKQE</sequence>
<dbReference type="Proteomes" id="UP000324832">
    <property type="component" value="Unassembled WGS sequence"/>
</dbReference>
<feature type="compositionally biased region" description="Polar residues" evidence="1">
    <location>
        <begin position="75"/>
        <end position="93"/>
    </location>
</feature>
<organism evidence="2 3">
    <name type="scientific">Leptidea sinapis</name>
    <dbReference type="NCBI Taxonomy" id="189913"/>
    <lineage>
        <taxon>Eukaryota</taxon>
        <taxon>Metazoa</taxon>
        <taxon>Ecdysozoa</taxon>
        <taxon>Arthropoda</taxon>
        <taxon>Hexapoda</taxon>
        <taxon>Insecta</taxon>
        <taxon>Pterygota</taxon>
        <taxon>Neoptera</taxon>
        <taxon>Endopterygota</taxon>
        <taxon>Lepidoptera</taxon>
        <taxon>Glossata</taxon>
        <taxon>Ditrysia</taxon>
        <taxon>Papilionoidea</taxon>
        <taxon>Pieridae</taxon>
        <taxon>Dismorphiinae</taxon>
        <taxon>Leptidea</taxon>
    </lineage>
</organism>
<evidence type="ECO:0000313" key="2">
    <source>
        <dbReference type="EMBL" id="VVC87108.1"/>
    </source>
</evidence>
<gene>
    <name evidence="2" type="ORF">LSINAPIS_LOCUS802</name>
</gene>
<evidence type="ECO:0000313" key="3">
    <source>
        <dbReference type="Proteomes" id="UP000324832"/>
    </source>
</evidence>
<reference evidence="2 3" key="1">
    <citation type="submission" date="2017-07" db="EMBL/GenBank/DDBJ databases">
        <authorList>
            <person name="Talla V."/>
            <person name="Backstrom N."/>
        </authorList>
    </citation>
    <scope>NUCLEOTIDE SEQUENCE [LARGE SCALE GENOMIC DNA]</scope>
</reference>
<feature type="region of interest" description="Disordered" evidence="1">
    <location>
        <begin position="72"/>
        <end position="134"/>
    </location>
</feature>
<keyword evidence="3" id="KW-1185">Reference proteome</keyword>